<feature type="domain" description="2EXR" evidence="2">
    <location>
        <begin position="89"/>
        <end position="171"/>
    </location>
</feature>
<dbReference type="AlphaFoldDB" id="A0A1L7X001"/>
<evidence type="ECO:0000313" key="3">
    <source>
        <dbReference type="EMBL" id="CZR58348.1"/>
    </source>
</evidence>
<dbReference type="STRING" id="576137.A0A1L7X001"/>
<reference evidence="3 4" key="1">
    <citation type="submission" date="2016-03" db="EMBL/GenBank/DDBJ databases">
        <authorList>
            <person name="Ploux O."/>
        </authorList>
    </citation>
    <scope>NUCLEOTIDE SEQUENCE [LARGE SCALE GENOMIC DNA]</scope>
    <source>
        <strain evidence="3 4">UAMH 11012</strain>
    </source>
</reference>
<gene>
    <name evidence="3" type="ORF">PAC_08240</name>
</gene>
<dbReference type="PANTHER" id="PTHR35910">
    <property type="entry name" value="2EXR DOMAIN-CONTAINING PROTEIN"/>
    <property type="match status" value="1"/>
</dbReference>
<dbReference type="PANTHER" id="PTHR35910:SF6">
    <property type="entry name" value="2EXR DOMAIN-CONTAINING PROTEIN"/>
    <property type="match status" value="1"/>
</dbReference>
<evidence type="ECO:0000259" key="2">
    <source>
        <dbReference type="Pfam" id="PF20150"/>
    </source>
</evidence>
<dbReference type="Proteomes" id="UP000184330">
    <property type="component" value="Unassembled WGS sequence"/>
</dbReference>
<proteinExistence type="predicted"/>
<feature type="region of interest" description="Disordered" evidence="1">
    <location>
        <begin position="396"/>
        <end position="438"/>
    </location>
</feature>
<dbReference type="OrthoDB" id="3561261at2759"/>
<feature type="compositionally biased region" description="Basic and acidic residues" evidence="1">
    <location>
        <begin position="1"/>
        <end position="10"/>
    </location>
</feature>
<feature type="compositionally biased region" description="Polar residues" evidence="1">
    <location>
        <begin position="424"/>
        <end position="438"/>
    </location>
</feature>
<sequence length="438" mass="49708">MDVRGRRGEEVGPTSSELSRDSISKTRLPQHHINTYLLRLSTIPPKPKRPKPANELTLERRIIPELRGEIKRRRLGFKGIRLKSQLIDLEIRLMIWELSLPGPRVLTVSDYRRCSDRQPFLSPCSLQKLVLMCSRLLFPKEDNPPNPAALSTCRESRAVALKRYRLCFGAPNLYADLPGGDILHFGVHWEFCEWVFRDGGVLLNWVEKDGDSHSCDPLTEDFGDYVDDNSWKRCALSAPVVADLKVVKHIAIREQIWQEYSQRITWYSGLNGCDLRIYFEELPTLETVMLVHGGREDITGFYTTPGHNEIEDKLSHLYPPFRETGLSKTEEAEGVPEIKVVKANRMPRIPRDYWELDLGSRFSLPEREEPLEVRQPPSARLYGLKMGVVAVEAKCATKSDSQASRRRGSVATAASHIDIEGSMASPSPRSPPQVSTPT</sequence>
<dbReference type="InterPro" id="IPR045518">
    <property type="entry name" value="2EXR"/>
</dbReference>
<organism evidence="3 4">
    <name type="scientific">Phialocephala subalpina</name>
    <dbReference type="NCBI Taxonomy" id="576137"/>
    <lineage>
        <taxon>Eukaryota</taxon>
        <taxon>Fungi</taxon>
        <taxon>Dikarya</taxon>
        <taxon>Ascomycota</taxon>
        <taxon>Pezizomycotina</taxon>
        <taxon>Leotiomycetes</taxon>
        <taxon>Helotiales</taxon>
        <taxon>Mollisiaceae</taxon>
        <taxon>Phialocephala</taxon>
        <taxon>Phialocephala fortinii species complex</taxon>
    </lineage>
</organism>
<evidence type="ECO:0000313" key="4">
    <source>
        <dbReference type="Proteomes" id="UP000184330"/>
    </source>
</evidence>
<name>A0A1L7X001_9HELO</name>
<protein>
    <recommendedName>
        <fullName evidence="2">2EXR domain-containing protein</fullName>
    </recommendedName>
</protein>
<dbReference type="EMBL" id="FJOG01000011">
    <property type="protein sequence ID" value="CZR58348.1"/>
    <property type="molecule type" value="Genomic_DNA"/>
</dbReference>
<keyword evidence="4" id="KW-1185">Reference proteome</keyword>
<accession>A0A1L7X001</accession>
<feature type="region of interest" description="Disordered" evidence="1">
    <location>
        <begin position="1"/>
        <end position="25"/>
    </location>
</feature>
<dbReference type="Pfam" id="PF20150">
    <property type="entry name" value="2EXR"/>
    <property type="match status" value="1"/>
</dbReference>
<evidence type="ECO:0000256" key="1">
    <source>
        <dbReference type="SAM" id="MobiDB-lite"/>
    </source>
</evidence>